<dbReference type="AlphaFoldDB" id="A0A0V0GTB2"/>
<sequence>MNHQATAALLIIMVIDGDTNDLQFKTFIQRYITITRMNNFKSQFAASIGEDESMYELVKKFTSDYFELERRSVECDTNHSNSNYDRQ</sequence>
<accession>A0A0V0GTB2</accession>
<name>A0A0V0GTB2_SOLCH</name>
<proteinExistence type="predicted"/>
<evidence type="ECO:0000313" key="1">
    <source>
        <dbReference type="EMBL" id="JAP10459.1"/>
    </source>
</evidence>
<organism evidence="1">
    <name type="scientific">Solanum chacoense</name>
    <name type="common">Chaco potato</name>
    <dbReference type="NCBI Taxonomy" id="4108"/>
    <lineage>
        <taxon>Eukaryota</taxon>
        <taxon>Viridiplantae</taxon>
        <taxon>Streptophyta</taxon>
        <taxon>Embryophyta</taxon>
        <taxon>Tracheophyta</taxon>
        <taxon>Spermatophyta</taxon>
        <taxon>Magnoliopsida</taxon>
        <taxon>eudicotyledons</taxon>
        <taxon>Gunneridae</taxon>
        <taxon>Pentapetalae</taxon>
        <taxon>asterids</taxon>
        <taxon>lamiids</taxon>
        <taxon>Solanales</taxon>
        <taxon>Solanaceae</taxon>
        <taxon>Solanoideae</taxon>
        <taxon>Solaneae</taxon>
        <taxon>Solanum</taxon>
    </lineage>
</organism>
<reference evidence="1" key="1">
    <citation type="submission" date="2015-12" db="EMBL/GenBank/DDBJ databases">
        <title>Gene expression during late stages of embryo sac development: a critical building block for successful pollen-pistil interactions.</title>
        <authorList>
            <person name="Liu Y."/>
            <person name="Joly V."/>
            <person name="Sabar M."/>
            <person name="Matton D.P."/>
        </authorList>
    </citation>
    <scope>NUCLEOTIDE SEQUENCE</scope>
</reference>
<protein>
    <submittedName>
        <fullName evidence="1">Putative ovule protein</fullName>
    </submittedName>
</protein>
<dbReference type="EMBL" id="GEDG01033082">
    <property type="protein sequence ID" value="JAP10459.1"/>
    <property type="molecule type" value="Transcribed_RNA"/>
</dbReference>